<name>A0A1E5WNR8_9POAL</name>
<dbReference type="PANTHER" id="PTHR35167:SF5">
    <property type="match status" value="1"/>
</dbReference>
<protein>
    <submittedName>
        <fullName evidence="2">Uncharacterized protein</fullName>
    </submittedName>
</protein>
<comment type="caution">
    <text evidence="2">The sequence shown here is derived from an EMBL/GenBank/DDBJ whole genome shotgun (WGS) entry which is preliminary data.</text>
</comment>
<accession>A0A1E5WNR8</accession>
<reference evidence="2 3" key="1">
    <citation type="submission" date="2016-09" db="EMBL/GenBank/DDBJ databases">
        <title>The draft genome of Dichanthelium oligosanthes: A C3 panicoid grass species.</title>
        <authorList>
            <person name="Studer A.J."/>
            <person name="Schnable J.C."/>
            <person name="Brutnell T.P."/>
        </authorList>
    </citation>
    <scope>NUCLEOTIDE SEQUENCE [LARGE SCALE GENOMIC DNA]</scope>
    <source>
        <strain evidence="3">cv. Kellogg 1175</strain>
        <tissue evidence="2">Leaf</tissue>
    </source>
</reference>
<dbReference type="EMBL" id="LWDX02000359">
    <property type="protein sequence ID" value="OEL38800.1"/>
    <property type="molecule type" value="Genomic_DNA"/>
</dbReference>
<evidence type="ECO:0000313" key="2">
    <source>
        <dbReference type="EMBL" id="OEL38800.1"/>
    </source>
</evidence>
<keyword evidence="3" id="KW-1185">Reference proteome</keyword>
<gene>
    <name evidence="2" type="ORF">BAE44_0000180</name>
</gene>
<feature type="region of interest" description="Disordered" evidence="1">
    <location>
        <begin position="103"/>
        <end position="136"/>
    </location>
</feature>
<evidence type="ECO:0000313" key="3">
    <source>
        <dbReference type="Proteomes" id="UP000095767"/>
    </source>
</evidence>
<dbReference type="PANTHER" id="PTHR35167">
    <property type="entry name" value="OS05G0216466 PROTEIN"/>
    <property type="match status" value="1"/>
</dbReference>
<sequence length="136" mass="14171">MAVACAPLAGGREIGGPGLALGGLFTEAELAAADLLVQLSGSAGGDDEAAAEPEPESPRSVNTCAGAAAWEEKEEAMGLELDRRARKKYRLLSELYDATRPVAGADAGNARKRKRGHQPEAVPETTMRYGSEISAF</sequence>
<dbReference type="AlphaFoldDB" id="A0A1E5WNR8"/>
<proteinExistence type="predicted"/>
<organism evidence="2 3">
    <name type="scientific">Dichanthelium oligosanthes</name>
    <dbReference type="NCBI Taxonomy" id="888268"/>
    <lineage>
        <taxon>Eukaryota</taxon>
        <taxon>Viridiplantae</taxon>
        <taxon>Streptophyta</taxon>
        <taxon>Embryophyta</taxon>
        <taxon>Tracheophyta</taxon>
        <taxon>Spermatophyta</taxon>
        <taxon>Magnoliopsida</taxon>
        <taxon>Liliopsida</taxon>
        <taxon>Poales</taxon>
        <taxon>Poaceae</taxon>
        <taxon>PACMAD clade</taxon>
        <taxon>Panicoideae</taxon>
        <taxon>Panicodae</taxon>
        <taxon>Paniceae</taxon>
        <taxon>Dichantheliinae</taxon>
        <taxon>Dichanthelium</taxon>
    </lineage>
</organism>
<dbReference type="Proteomes" id="UP000095767">
    <property type="component" value="Unassembled WGS sequence"/>
</dbReference>
<feature type="compositionally biased region" description="Acidic residues" evidence="1">
    <location>
        <begin position="45"/>
        <end position="55"/>
    </location>
</feature>
<dbReference type="OrthoDB" id="675547at2759"/>
<feature type="region of interest" description="Disordered" evidence="1">
    <location>
        <begin position="42"/>
        <end position="62"/>
    </location>
</feature>
<evidence type="ECO:0000256" key="1">
    <source>
        <dbReference type="SAM" id="MobiDB-lite"/>
    </source>
</evidence>